<name>A0AB73ULY7_BACCE</name>
<dbReference type="EMBL" id="CP028009">
    <property type="protein sequence ID" value="QHV45323.1"/>
    <property type="molecule type" value="Genomic_DNA"/>
</dbReference>
<evidence type="ECO:0000256" key="1">
    <source>
        <dbReference type="SAM" id="Coils"/>
    </source>
</evidence>
<dbReference type="RefSeq" id="WP_098629603.1">
    <property type="nucleotide sequence ID" value="NZ_CP028009.1"/>
</dbReference>
<dbReference type="Proteomes" id="UP000464780">
    <property type="component" value="Chromosome"/>
</dbReference>
<evidence type="ECO:0000259" key="2">
    <source>
        <dbReference type="Pfam" id="PF13229"/>
    </source>
</evidence>
<dbReference type="SUPFAM" id="SSF51126">
    <property type="entry name" value="Pectin lyase-like"/>
    <property type="match status" value="1"/>
</dbReference>
<keyword evidence="1" id="KW-0175">Coiled coil</keyword>
<evidence type="ECO:0000313" key="4">
    <source>
        <dbReference type="Proteomes" id="UP000464780"/>
    </source>
</evidence>
<dbReference type="AlphaFoldDB" id="A0AB73ULY7"/>
<feature type="domain" description="Right handed beta helix" evidence="2">
    <location>
        <begin position="215"/>
        <end position="377"/>
    </location>
</feature>
<gene>
    <name evidence="3" type="ORF">C1N66_20095</name>
</gene>
<proteinExistence type="predicted"/>
<dbReference type="Gene3D" id="2.160.20.10">
    <property type="entry name" value="Single-stranded right-handed beta-helix, Pectin lyase-like"/>
    <property type="match status" value="1"/>
</dbReference>
<dbReference type="InterPro" id="IPR011050">
    <property type="entry name" value="Pectin_lyase_fold/virulence"/>
</dbReference>
<protein>
    <submittedName>
        <fullName evidence="3">Right-handed parallel beta-helix repeat-containing protein</fullName>
    </submittedName>
</protein>
<feature type="coiled-coil region" evidence="1">
    <location>
        <begin position="534"/>
        <end position="561"/>
    </location>
</feature>
<dbReference type="SMART" id="SM00710">
    <property type="entry name" value="PbH1"/>
    <property type="match status" value="7"/>
</dbReference>
<accession>A0AB73ULY7</accession>
<sequence>MANITNYINNIKKAIFGVEVRSSLADGLQAVNKETEKATVISNETKGRQDNLESRWDLVVSETTDGAEVIESRVDKEGNTHKTLKGRIDSDLEKTYETIQNVEQTLKSQLEENKYQVEVLSRNKVYVDNEIGNSDTEKINKAIANAPDGSEIIIDRERDVYGIDIKDKSNLKITGGGTLNLIGDGAYGFQLIGEVPNVEIETLILKGSSDPLSKQYGVTSSSGQNIVGVYIHDLNIQDVNVGISLNADLSGTYDNARITRNKLKNMKGTDPGAGYGIHLANAINTIVEDNEIDGAQRHSIYQAKGGKGNQIKRNTIKNHRLGVATASYRPALYIARSNHVKVEDNLLIDCYDGCIMVSGDSTTGYGTSDIDIVGNTIINPRNVVSPIICGEQMIPSVLTQRVNFMLNNIIYNNYPGGAMFKFLNGMDIKFALNNLTALSVNGTTVFGVELSDNFIADAAQANNIKLHQNTFNFQGNLGSSRGHHVGIKYAAGWMYVDIRNSSYIGGVYNSIEFGAPVTNPNLTYAQKTIVAPRADTRGATLEALENEVNELKKRLRELGLMKNL</sequence>
<organism evidence="3 4">
    <name type="scientific">Bacillus cereus</name>
    <dbReference type="NCBI Taxonomy" id="1396"/>
    <lineage>
        <taxon>Bacteria</taxon>
        <taxon>Bacillati</taxon>
        <taxon>Bacillota</taxon>
        <taxon>Bacilli</taxon>
        <taxon>Bacillales</taxon>
        <taxon>Bacillaceae</taxon>
        <taxon>Bacillus</taxon>
        <taxon>Bacillus cereus group</taxon>
    </lineage>
</organism>
<reference evidence="3 4" key="1">
    <citation type="submission" date="2018-03" db="EMBL/GenBank/DDBJ databases">
        <title>The complete genome of bacterial strain SGAir0260.</title>
        <authorList>
            <person name="Schuster S.C."/>
        </authorList>
    </citation>
    <scope>NUCLEOTIDE SEQUENCE [LARGE SCALE GENOMIC DNA]</scope>
    <source>
        <strain evidence="3 4">SGAir0260</strain>
    </source>
</reference>
<dbReference type="InterPro" id="IPR039448">
    <property type="entry name" value="Beta_helix"/>
</dbReference>
<dbReference type="Pfam" id="PF13229">
    <property type="entry name" value="Beta_helix"/>
    <property type="match status" value="1"/>
</dbReference>
<evidence type="ECO:0000313" key="3">
    <source>
        <dbReference type="EMBL" id="QHV45323.1"/>
    </source>
</evidence>
<dbReference type="InterPro" id="IPR012334">
    <property type="entry name" value="Pectin_lyas_fold"/>
</dbReference>
<dbReference type="InterPro" id="IPR006626">
    <property type="entry name" value="PbH1"/>
</dbReference>